<evidence type="ECO:0000313" key="2">
    <source>
        <dbReference type="Proteomes" id="UP000051461"/>
    </source>
</evidence>
<evidence type="ECO:0000313" key="1">
    <source>
        <dbReference type="EMBL" id="KRK39012.1"/>
    </source>
</evidence>
<organism evidence="1 2">
    <name type="scientific">Loigolactobacillus bifermentans DSM 20003</name>
    <dbReference type="NCBI Taxonomy" id="1423726"/>
    <lineage>
        <taxon>Bacteria</taxon>
        <taxon>Bacillati</taxon>
        <taxon>Bacillota</taxon>
        <taxon>Bacilli</taxon>
        <taxon>Lactobacillales</taxon>
        <taxon>Lactobacillaceae</taxon>
        <taxon>Loigolactobacillus</taxon>
    </lineage>
</organism>
<name>A0A0R1H563_9LACO</name>
<dbReference type="Proteomes" id="UP000051461">
    <property type="component" value="Unassembled WGS sequence"/>
</dbReference>
<dbReference type="PATRIC" id="fig|1423726.3.peg.2841"/>
<reference evidence="1 2" key="1">
    <citation type="journal article" date="2015" name="Genome Announc.">
        <title>Expanding the biotechnology potential of lactobacilli through comparative genomics of 213 strains and associated genera.</title>
        <authorList>
            <person name="Sun Z."/>
            <person name="Harris H.M."/>
            <person name="McCann A."/>
            <person name="Guo C."/>
            <person name="Argimon S."/>
            <person name="Zhang W."/>
            <person name="Yang X."/>
            <person name="Jeffery I.B."/>
            <person name="Cooney J.C."/>
            <person name="Kagawa T.F."/>
            <person name="Liu W."/>
            <person name="Song Y."/>
            <person name="Salvetti E."/>
            <person name="Wrobel A."/>
            <person name="Rasinkangas P."/>
            <person name="Parkhill J."/>
            <person name="Rea M.C."/>
            <person name="O'Sullivan O."/>
            <person name="Ritari J."/>
            <person name="Douillard F.P."/>
            <person name="Paul Ross R."/>
            <person name="Yang R."/>
            <person name="Briner A.E."/>
            <person name="Felis G.E."/>
            <person name="de Vos W.M."/>
            <person name="Barrangou R."/>
            <person name="Klaenhammer T.R."/>
            <person name="Caufield P.W."/>
            <person name="Cui Y."/>
            <person name="Zhang H."/>
            <person name="O'Toole P.W."/>
        </authorList>
    </citation>
    <scope>NUCLEOTIDE SEQUENCE [LARGE SCALE GENOMIC DNA]</scope>
    <source>
        <strain evidence="1 2">DSM 20003</strain>
    </source>
</reference>
<protein>
    <submittedName>
        <fullName evidence="1">Uncharacterized protein</fullName>
    </submittedName>
</protein>
<accession>A0A0R1H563</accession>
<comment type="caution">
    <text evidence="1">The sequence shown here is derived from an EMBL/GenBank/DDBJ whole genome shotgun (WGS) entry which is preliminary data.</text>
</comment>
<gene>
    <name evidence="1" type="ORF">FC07_GL002731</name>
</gene>
<dbReference type="EMBL" id="AZDA01000046">
    <property type="protein sequence ID" value="KRK39012.1"/>
    <property type="molecule type" value="Genomic_DNA"/>
</dbReference>
<sequence length="173" mass="18986">MQEEVSVKKFILICATGLLGIGLAGCSNSSNQSSDSSAKTESVASKNNVKLAKDLEKQFNKDGKVATTKVEPEVVDDQSKDNKPHEEIKVIITDKALIKTITADEDAIRNDTATDDQKMYIATLQEMISKEAKKLDNTKDTISLIYKMDDQNNYQIAGSSKTHDFVKLVEVGV</sequence>
<keyword evidence="2" id="KW-1185">Reference proteome</keyword>
<dbReference type="AlphaFoldDB" id="A0A0R1H563"/>
<proteinExistence type="predicted"/>